<dbReference type="EMBL" id="SMKQ01000007">
    <property type="protein sequence ID" value="TDD55017.1"/>
    <property type="molecule type" value="Genomic_DNA"/>
</dbReference>
<evidence type="ECO:0000313" key="1">
    <source>
        <dbReference type="EMBL" id="TDD55017.1"/>
    </source>
</evidence>
<accession>A0A4V2YNP2</accession>
<protein>
    <submittedName>
        <fullName evidence="1">SRPBCC family protein</fullName>
    </submittedName>
</protein>
<reference evidence="1 2" key="1">
    <citation type="submission" date="2019-03" db="EMBL/GenBank/DDBJ databases">
        <title>Draft genome sequences of novel Actinobacteria.</title>
        <authorList>
            <person name="Sahin N."/>
            <person name="Ay H."/>
            <person name="Saygin H."/>
        </authorList>
    </citation>
    <scope>NUCLEOTIDE SEQUENCE [LARGE SCALE GENOMIC DNA]</scope>
    <source>
        <strain evidence="1 2">CH32</strain>
    </source>
</reference>
<evidence type="ECO:0000313" key="2">
    <source>
        <dbReference type="Proteomes" id="UP000295302"/>
    </source>
</evidence>
<organism evidence="1 2">
    <name type="scientific">Nonomuraea terrae</name>
    <dbReference type="NCBI Taxonomy" id="2530383"/>
    <lineage>
        <taxon>Bacteria</taxon>
        <taxon>Bacillati</taxon>
        <taxon>Actinomycetota</taxon>
        <taxon>Actinomycetes</taxon>
        <taxon>Streptosporangiales</taxon>
        <taxon>Streptosporangiaceae</taxon>
        <taxon>Nonomuraea</taxon>
    </lineage>
</organism>
<comment type="caution">
    <text evidence="1">The sequence shown here is derived from an EMBL/GenBank/DDBJ whole genome shotgun (WGS) entry which is preliminary data.</text>
</comment>
<keyword evidence="2" id="KW-1185">Reference proteome</keyword>
<dbReference type="AlphaFoldDB" id="A0A4V2YNP2"/>
<dbReference type="OrthoDB" id="411301at2"/>
<dbReference type="InterPro" id="IPR023393">
    <property type="entry name" value="START-like_dom_sf"/>
</dbReference>
<name>A0A4V2YNP2_9ACTN</name>
<dbReference type="InterPro" id="IPR019587">
    <property type="entry name" value="Polyketide_cyclase/dehydratase"/>
</dbReference>
<dbReference type="Proteomes" id="UP000295302">
    <property type="component" value="Unassembled WGS sequence"/>
</dbReference>
<dbReference type="CDD" id="cd07812">
    <property type="entry name" value="SRPBCC"/>
    <property type="match status" value="1"/>
</dbReference>
<dbReference type="RefSeq" id="WP_132609045.1">
    <property type="nucleotide sequence ID" value="NZ_SMKQ01000007.1"/>
</dbReference>
<sequence length="175" mass="19837">MRYTTSIEIALPREKVLQMLADPAHMPKWLRGLVLHEPVDGAHGQLGTTSRVVFQMGQQRMEATETITRLEPEDLHAIPSSVVVHYDREIAGEGMWQAQRDRLIAAGPDTTLWESESEFRFDGLLVRLVGLVMPGSFRKQSQQHMEDFKAFVEHGTDVRQSAADKNEALDDNDNR</sequence>
<dbReference type="Pfam" id="PF10604">
    <property type="entry name" value="Polyketide_cyc2"/>
    <property type="match status" value="1"/>
</dbReference>
<proteinExistence type="predicted"/>
<gene>
    <name evidence="1" type="ORF">E1286_04815</name>
</gene>
<dbReference type="SUPFAM" id="SSF55961">
    <property type="entry name" value="Bet v1-like"/>
    <property type="match status" value="1"/>
</dbReference>
<dbReference type="Gene3D" id="3.30.530.20">
    <property type="match status" value="1"/>
</dbReference>